<dbReference type="PROSITE" id="PS51257">
    <property type="entry name" value="PROKAR_LIPOPROTEIN"/>
    <property type="match status" value="1"/>
</dbReference>
<dbReference type="InterPro" id="IPR036280">
    <property type="entry name" value="Multihaem_cyt_sf"/>
</dbReference>
<dbReference type="RefSeq" id="WP_162337509.1">
    <property type="nucleotide sequence ID" value="NZ_JBHSRQ010000015.1"/>
</dbReference>
<name>A0ABQ6ZHV5_9GAMM</name>
<keyword evidence="2" id="KW-1185">Reference proteome</keyword>
<proteinExistence type="predicted"/>
<evidence type="ECO:0000313" key="1">
    <source>
        <dbReference type="EMBL" id="KAF1725524.1"/>
    </source>
</evidence>
<gene>
    <name evidence="1" type="ORF">CSC78_08660</name>
</gene>
<reference evidence="1 2" key="1">
    <citation type="submission" date="2017-10" db="EMBL/GenBank/DDBJ databases">
        <title>Whole genome sequencing of members of genus Pseudoxanthomonas.</title>
        <authorList>
            <person name="Kumar S."/>
            <person name="Bansal K."/>
            <person name="Kaur A."/>
            <person name="Patil P."/>
            <person name="Sharma S."/>
            <person name="Patil P.B."/>
        </authorList>
    </citation>
    <scope>NUCLEOTIDE SEQUENCE [LARGE SCALE GENOMIC DNA]</scope>
    <source>
        <strain evidence="1 2">DSM 17109</strain>
    </source>
</reference>
<organism evidence="1 2">
    <name type="scientific">Pseudoxanthomonas japonensis</name>
    <dbReference type="NCBI Taxonomy" id="69284"/>
    <lineage>
        <taxon>Bacteria</taxon>
        <taxon>Pseudomonadati</taxon>
        <taxon>Pseudomonadota</taxon>
        <taxon>Gammaproteobacteria</taxon>
        <taxon>Lysobacterales</taxon>
        <taxon>Lysobacteraceae</taxon>
        <taxon>Pseudoxanthomonas</taxon>
    </lineage>
</organism>
<comment type="caution">
    <text evidence="1">The sequence shown here is derived from an EMBL/GenBank/DDBJ whole genome shotgun (WGS) entry which is preliminary data.</text>
</comment>
<evidence type="ECO:0000313" key="2">
    <source>
        <dbReference type="Proteomes" id="UP000781710"/>
    </source>
</evidence>
<evidence type="ECO:0008006" key="3">
    <source>
        <dbReference type="Google" id="ProtNLM"/>
    </source>
</evidence>
<sequence>MRILMMSLTVLLLVACKPRISEEQRAQALTAFATVEQVFQHPRCSNCHIPGDAPLQFDTQTPHAMNVARGPDGKGAPGLPCSTCHAEQNAPASYGPHAPPGAPHWQLPPPDHKMAWIGLPADQLCEMIQDKKRNGGRDFDALLKHVAEDKLVLWGWNPGGERAPVPVPHDQFVAAFKTWKEAGGPCPAPAGQG</sequence>
<dbReference type="EMBL" id="PDWW01000009">
    <property type="protein sequence ID" value="KAF1725524.1"/>
    <property type="molecule type" value="Genomic_DNA"/>
</dbReference>
<protein>
    <recommendedName>
        <fullName evidence="3">Cytochrome c domain-containing protein</fullName>
    </recommendedName>
</protein>
<dbReference type="Proteomes" id="UP000781710">
    <property type="component" value="Unassembled WGS sequence"/>
</dbReference>
<dbReference type="SUPFAM" id="SSF48695">
    <property type="entry name" value="Multiheme cytochromes"/>
    <property type="match status" value="1"/>
</dbReference>
<accession>A0ABQ6ZHV5</accession>